<proteinExistence type="predicted"/>
<reference evidence="1 2" key="1">
    <citation type="submission" date="2023-10" db="EMBL/GenBank/DDBJ databases">
        <title>Glaciecola aquimarina strain GGW-M5 nov., isolated from a coastal seawater.</title>
        <authorList>
            <person name="Bayburt H."/>
            <person name="Kim J.M."/>
            <person name="Choi B.J."/>
            <person name="Jeon C.O."/>
        </authorList>
    </citation>
    <scope>NUCLEOTIDE SEQUENCE [LARGE SCALE GENOMIC DNA]</scope>
    <source>
        <strain evidence="1 2">KCTC 32108</strain>
    </source>
</reference>
<accession>A0ABU3SZM4</accession>
<protein>
    <submittedName>
        <fullName evidence="1">Uncharacterized protein</fullName>
    </submittedName>
</protein>
<dbReference type="EMBL" id="JAWDIO010000002">
    <property type="protein sequence ID" value="MDU0355412.1"/>
    <property type="molecule type" value="Genomic_DNA"/>
</dbReference>
<dbReference type="RefSeq" id="WP_316026952.1">
    <property type="nucleotide sequence ID" value="NZ_JAWDIO010000002.1"/>
</dbReference>
<keyword evidence="2" id="KW-1185">Reference proteome</keyword>
<dbReference type="Proteomes" id="UP001247805">
    <property type="component" value="Unassembled WGS sequence"/>
</dbReference>
<name>A0ABU3SZM4_9ALTE</name>
<sequence>MLTFQDNFHQNRDARELYFSQYMLLNQQLAELYQVPTVTGGDFVRVKTPDFPPRIGLMTQASVLAMNSDGEDSHPIKRGCGY</sequence>
<organism evidence="1 2">
    <name type="scientific">Paraglaciecola aquimarina</name>
    <dbReference type="NCBI Taxonomy" id="1235557"/>
    <lineage>
        <taxon>Bacteria</taxon>
        <taxon>Pseudomonadati</taxon>
        <taxon>Pseudomonadota</taxon>
        <taxon>Gammaproteobacteria</taxon>
        <taxon>Alteromonadales</taxon>
        <taxon>Alteromonadaceae</taxon>
        <taxon>Paraglaciecola</taxon>
    </lineage>
</organism>
<evidence type="ECO:0000313" key="1">
    <source>
        <dbReference type="EMBL" id="MDU0355412.1"/>
    </source>
</evidence>
<comment type="caution">
    <text evidence="1">The sequence shown here is derived from an EMBL/GenBank/DDBJ whole genome shotgun (WGS) entry which is preliminary data.</text>
</comment>
<gene>
    <name evidence="1" type="ORF">RS130_17215</name>
</gene>
<evidence type="ECO:0000313" key="2">
    <source>
        <dbReference type="Proteomes" id="UP001247805"/>
    </source>
</evidence>